<proteinExistence type="predicted"/>
<organism evidence="1 2">
    <name type="scientific">Protopolystoma xenopodis</name>
    <dbReference type="NCBI Taxonomy" id="117903"/>
    <lineage>
        <taxon>Eukaryota</taxon>
        <taxon>Metazoa</taxon>
        <taxon>Spiralia</taxon>
        <taxon>Lophotrochozoa</taxon>
        <taxon>Platyhelminthes</taxon>
        <taxon>Monogenea</taxon>
        <taxon>Polyopisthocotylea</taxon>
        <taxon>Polystomatidea</taxon>
        <taxon>Polystomatidae</taxon>
        <taxon>Protopolystoma</taxon>
    </lineage>
</organism>
<evidence type="ECO:0000313" key="1">
    <source>
        <dbReference type="EMBL" id="VEL35320.1"/>
    </source>
</evidence>
<dbReference type="Proteomes" id="UP000784294">
    <property type="component" value="Unassembled WGS sequence"/>
</dbReference>
<gene>
    <name evidence="1" type="ORF">PXEA_LOCUS28760</name>
</gene>
<dbReference type="EMBL" id="CAAALY010249564">
    <property type="protein sequence ID" value="VEL35320.1"/>
    <property type="molecule type" value="Genomic_DNA"/>
</dbReference>
<evidence type="ECO:0000313" key="2">
    <source>
        <dbReference type="Proteomes" id="UP000784294"/>
    </source>
</evidence>
<keyword evidence="2" id="KW-1185">Reference proteome</keyword>
<reference evidence="1" key="1">
    <citation type="submission" date="2018-11" db="EMBL/GenBank/DDBJ databases">
        <authorList>
            <consortium name="Pathogen Informatics"/>
        </authorList>
    </citation>
    <scope>NUCLEOTIDE SEQUENCE</scope>
</reference>
<dbReference type="AlphaFoldDB" id="A0A3S5BQV8"/>
<name>A0A3S5BQV8_9PLAT</name>
<sequence>MVGSTIDTQQNLRMSSRRKEPEFQWLKLIRELASLDTEGVKPIGWLPCTIHQPPSVTDGAISSMPLLTNFAASVSRSARPPAGRMD</sequence>
<accession>A0A3S5BQV8</accession>
<protein>
    <submittedName>
        <fullName evidence="1">Uncharacterized protein</fullName>
    </submittedName>
</protein>
<comment type="caution">
    <text evidence="1">The sequence shown here is derived from an EMBL/GenBank/DDBJ whole genome shotgun (WGS) entry which is preliminary data.</text>
</comment>